<dbReference type="EMBL" id="SWKU01000017">
    <property type="protein sequence ID" value="KAF2999473.1"/>
    <property type="molecule type" value="Genomic_DNA"/>
</dbReference>
<organism evidence="3 4">
    <name type="scientific">Curvularia kusanoi</name>
    <name type="common">Cochliobolus kusanoi</name>
    <dbReference type="NCBI Taxonomy" id="90978"/>
    <lineage>
        <taxon>Eukaryota</taxon>
        <taxon>Fungi</taxon>
        <taxon>Dikarya</taxon>
        <taxon>Ascomycota</taxon>
        <taxon>Pezizomycotina</taxon>
        <taxon>Dothideomycetes</taxon>
        <taxon>Pleosporomycetidae</taxon>
        <taxon>Pleosporales</taxon>
        <taxon>Pleosporineae</taxon>
        <taxon>Pleosporaceae</taxon>
        <taxon>Curvularia</taxon>
    </lineage>
</organism>
<evidence type="ECO:0000259" key="2">
    <source>
        <dbReference type="PROSITE" id="PS50181"/>
    </source>
</evidence>
<dbReference type="AlphaFoldDB" id="A0A9P4W531"/>
<gene>
    <name evidence="3" type="ORF">E8E13_008390</name>
</gene>
<evidence type="ECO:0000256" key="1">
    <source>
        <dbReference type="SAM" id="MobiDB-lite"/>
    </source>
</evidence>
<reference evidence="3" key="1">
    <citation type="submission" date="2019-04" db="EMBL/GenBank/DDBJ databases">
        <title>Sequencing of skin fungus with MAO and IRED activity.</title>
        <authorList>
            <person name="Marsaioli A.J."/>
            <person name="Bonatto J.M.C."/>
            <person name="Reis Junior O."/>
        </authorList>
    </citation>
    <scope>NUCLEOTIDE SEQUENCE</scope>
    <source>
        <strain evidence="3">30M1</strain>
    </source>
</reference>
<dbReference type="Proteomes" id="UP000801428">
    <property type="component" value="Unassembled WGS sequence"/>
</dbReference>
<comment type="caution">
    <text evidence="3">The sequence shown here is derived from an EMBL/GenBank/DDBJ whole genome shotgun (WGS) entry which is preliminary data.</text>
</comment>
<evidence type="ECO:0000313" key="3">
    <source>
        <dbReference type="EMBL" id="KAF2999473.1"/>
    </source>
</evidence>
<dbReference type="PROSITE" id="PS50181">
    <property type="entry name" value="FBOX"/>
    <property type="match status" value="1"/>
</dbReference>
<evidence type="ECO:0000313" key="4">
    <source>
        <dbReference type="Proteomes" id="UP000801428"/>
    </source>
</evidence>
<dbReference type="SUPFAM" id="SSF81383">
    <property type="entry name" value="F-box domain"/>
    <property type="match status" value="1"/>
</dbReference>
<feature type="region of interest" description="Disordered" evidence="1">
    <location>
        <begin position="448"/>
        <end position="490"/>
    </location>
</feature>
<dbReference type="InterPro" id="IPR036047">
    <property type="entry name" value="F-box-like_dom_sf"/>
</dbReference>
<sequence>MSNLLSLPLELLVYISSFISTPDLAALRLTCKQTEKSLYEWFTEEFFVKKQFMLTQPSLQVLLDISRHVSLSKRLKHLIIATHVYDDIPLRFRDSAACSSYMQGYSDQQAFVNTGVDREMLTEIFKGLTNLETIDIRDFCAKRERDGTYWASWGATTVEKETGIRLRGSYRGTGSQSRFVSHVFSNLLYATGVAGRTPPRFEVLLRHQPAGLPDSAFHLPNFTFPAVQPVLQNLKVLFLTLNLSDPSSHVHHTHSNGVPVYNTATGRSLRHFLSCTPNLTHLRLNFQKSHVADNRNFIAWLALTPTSIPEPPQSARFNMEEPPPLSLPHLSALDLGTLNVHRDALLSVVHRFAHRLQRLSLWRVTIEAGRPGPYDQKPNDWSQFFSNLASVPDLELTYLKAGELDQDHNSVNFGTKLDSKGKPERVREYSGKNMKRFIEGLAEEAVVQWPQFSSGASNSDDDEDMYEDEDGEDEDDEENEDGDDDDDDDA</sequence>
<feature type="compositionally biased region" description="Acidic residues" evidence="1">
    <location>
        <begin position="459"/>
        <end position="490"/>
    </location>
</feature>
<keyword evidence="4" id="KW-1185">Reference proteome</keyword>
<dbReference type="OrthoDB" id="5279008at2759"/>
<proteinExistence type="predicted"/>
<protein>
    <recommendedName>
        <fullName evidence="2">F-box domain-containing protein</fullName>
    </recommendedName>
</protein>
<accession>A0A9P4W531</accession>
<dbReference type="Pfam" id="PF00646">
    <property type="entry name" value="F-box"/>
    <property type="match status" value="1"/>
</dbReference>
<dbReference type="InterPro" id="IPR001810">
    <property type="entry name" value="F-box_dom"/>
</dbReference>
<feature type="domain" description="F-box" evidence="2">
    <location>
        <begin position="1"/>
        <end position="50"/>
    </location>
</feature>
<name>A0A9P4W531_CURKU</name>